<feature type="region of interest" description="Disordered" evidence="5">
    <location>
        <begin position="254"/>
        <end position="281"/>
    </location>
</feature>
<dbReference type="InterPro" id="IPR007110">
    <property type="entry name" value="Ig-like_dom"/>
</dbReference>
<comment type="subcellular location">
    <subcellularLocation>
        <location evidence="1">Membrane</location>
    </subcellularLocation>
</comment>
<dbReference type="PANTHER" id="PTHR12080:SF125">
    <property type="entry name" value="CD48 ANTIGEN-LIKE"/>
    <property type="match status" value="1"/>
</dbReference>
<sequence length="281" mass="30843">MKSWVCLFALVSTLFASGSAQTVINAKTGDAVVLKPPGPPTFPITMILWKHNKNLAVEWEEASSDIDKYEPFKDNTSLNISTGELTLTVSDQFAGEYAVEINSFLLPGSITLTILPRVPKPHISVSCNEEKTKCTLICEGDVTAMTPEPAYKWKFNNEEQEHPLKSLDITPDNTAPEFICELENPVSQESSEPFANPFTSPSPVGGGPKIMNALLVALCLLAVVIIAVVVHRFKSGMWFFQKDSMPWEADFWQKTQPQAGPEAPPANARPGERNAMMESTS</sequence>
<gene>
    <name evidence="9" type="ORF">KC01_LOCUS26816</name>
</gene>
<reference evidence="9 10" key="1">
    <citation type="submission" date="2024-04" db="EMBL/GenBank/DDBJ databases">
        <authorList>
            <person name="Waldvogel A.-M."/>
            <person name="Schoenle A."/>
        </authorList>
    </citation>
    <scope>NUCLEOTIDE SEQUENCE [LARGE SCALE GENOMIC DNA]</scope>
</reference>
<keyword evidence="4" id="KW-0325">Glycoprotein</keyword>
<keyword evidence="3 6" id="KW-0472">Membrane</keyword>
<proteinExistence type="predicted"/>
<keyword evidence="2 7" id="KW-0732">Signal</keyword>
<keyword evidence="6" id="KW-0812">Transmembrane</keyword>
<feature type="chain" id="PRO_5043640445" description="Ig-like domain-containing protein" evidence="7">
    <location>
        <begin position="21"/>
        <end position="281"/>
    </location>
</feature>
<feature type="domain" description="Ig-like" evidence="8">
    <location>
        <begin position="116"/>
        <end position="191"/>
    </location>
</feature>
<feature type="transmembrane region" description="Helical" evidence="6">
    <location>
        <begin position="210"/>
        <end position="230"/>
    </location>
</feature>
<organism evidence="9 10">
    <name type="scientific">Knipowitschia caucasica</name>
    <name type="common">Caucasian dwarf goby</name>
    <name type="synonym">Pomatoschistus caucasicus</name>
    <dbReference type="NCBI Taxonomy" id="637954"/>
    <lineage>
        <taxon>Eukaryota</taxon>
        <taxon>Metazoa</taxon>
        <taxon>Chordata</taxon>
        <taxon>Craniata</taxon>
        <taxon>Vertebrata</taxon>
        <taxon>Euteleostomi</taxon>
        <taxon>Actinopterygii</taxon>
        <taxon>Neopterygii</taxon>
        <taxon>Teleostei</taxon>
        <taxon>Neoteleostei</taxon>
        <taxon>Acanthomorphata</taxon>
        <taxon>Gobiaria</taxon>
        <taxon>Gobiiformes</taxon>
        <taxon>Gobioidei</taxon>
        <taxon>Gobiidae</taxon>
        <taxon>Gobiinae</taxon>
        <taxon>Knipowitschia</taxon>
    </lineage>
</organism>
<dbReference type="EMBL" id="OZ035844">
    <property type="protein sequence ID" value="CAL1598431.1"/>
    <property type="molecule type" value="Genomic_DNA"/>
</dbReference>
<evidence type="ECO:0000256" key="2">
    <source>
        <dbReference type="ARBA" id="ARBA00022729"/>
    </source>
</evidence>
<accession>A0AAV2LAE1</accession>
<dbReference type="PANTHER" id="PTHR12080">
    <property type="entry name" value="SIGNALING LYMPHOCYTIC ACTIVATION MOLECULE"/>
    <property type="match status" value="1"/>
</dbReference>
<evidence type="ECO:0000256" key="1">
    <source>
        <dbReference type="ARBA" id="ARBA00004370"/>
    </source>
</evidence>
<dbReference type="InterPro" id="IPR015631">
    <property type="entry name" value="CD2/SLAM_rcpt"/>
</dbReference>
<name>A0AAV2LAE1_KNICA</name>
<dbReference type="PROSITE" id="PS50835">
    <property type="entry name" value="IG_LIKE"/>
    <property type="match status" value="1"/>
</dbReference>
<dbReference type="InterPro" id="IPR013783">
    <property type="entry name" value="Ig-like_fold"/>
</dbReference>
<dbReference type="Gene3D" id="2.60.40.10">
    <property type="entry name" value="Immunoglobulins"/>
    <property type="match status" value="2"/>
</dbReference>
<evidence type="ECO:0000256" key="6">
    <source>
        <dbReference type="SAM" id="Phobius"/>
    </source>
</evidence>
<evidence type="ECO:0000313" key="10">
    <source>
        <dbReference type="Proteomes" id="UP001497482"/>
    </source>
</evidence>
<protein>
    <recommendedName>
        <fullName evidence="8">Ig-like domain-containing protein</fullName>
    </recommendedName>
</protein>
<dbReference type="Proteomes" id="UP001497482">
    <property type="component" value="Chromosome 22"/>
</dbReference>
<feature type="signal peptide" evidence="7">
    <location>
        <begin position="1"/>
        <end position="20"/>
    </location>
</feature>
<evidence type="ECO:0000256" key="5">
    <source>
        <dbReference type="SAM" id="MobiDB-lite"/>
    </source>
</evidence>
<evidence type="ECO:0000256" key="7">
    <source>
        <dbReference type="SAM" id="SignalP"/>
    </source>
</evidence>
<evidence type="ECO:0000259" key="8">
    <source>
        <dbReference type="PROSITE" id="PS50835"/>
    </source>
</evidence>
<evidence type="ECO:0000313" key="9">
    <source>
        <dbReference type="EMBL" id="CAL1598431.1"/>
    </source>
</evidence>
<dbReference type="AlphaFoldDB" id="A0AAV2LAE1"/>
<keyword evidence="6" id="KW-1133">Transmembrane helix</keyword>
<evidence type="ECO:0000256" key="4">
    <source>
        <dbReference type="ARBA" id="ARBA00023180"/>
    </source>
</evidence>
<keyword evidence="10" id="KW-1185">Reference proteome</keyword>
<evidence type="ECO:0000256" key="3">
    <source>
        <dbReference type="ARBA" id="ARBA00023136"/>
    </source>
</evidence>
<dbReference type="GO" id="GO:0016020">
    <property type="term" value="C:membrane"/>
    <property type="evidence" value="ECO:0007669"/>
    <property type="project" value="UniProtKB-SubCell"/>
</dbReference>